<evidence type="ECO:0000313" key="2">
    <source>
        <dbReference type="EMBL" id="VDK34825.1"/>
    </source>
</evidence>
<accession>A0A158R8E4</accession>
<keyword evidence="1" id="KW-1133">Transmembrane helix</keyword>
<dbReference type="WBParaSite" id="TASK_0000528701-mRNA-1">
    <property type="protein sequence ID" value="TASK_0000528701-mRNA-1"/>
    <property type="gene ID" value="TASK_0000528701"/>
</dbReference>
<keyword evidence="1" id="KW-0812">Transmembrane</keyword>
<gene>
    <name evidence="2" type="ORF">TASK_LOCUS5288</name>
</gene>
<feature type="transmembrane region" description="Helical" evidence="1">
    <location>
        <begin position="170"/>
        <end position="193"/>
    </location>
</feature>
<dbReference type="Proteomes" id="UP000282613">
    <property type="component" value="Unassembled WGS sequence"/>
</dbReference>
<name>A0A158R8E4_TAEAS</name>
<organism evidence="4">
    <name type="scientific">Taenia asiatica</name>
    <name type="common">Asian tapeworm</name>
    <dbReference type="NCBI Taxonomy" id="60517"/>
    <lineage>
        <taxon>Eukaryota</taxon>
        <taxon>Metazoa</taxon>
        <taxon>Spiralia</taxon>
        <taxon>Lophotrochozoa</taxon>
        <taxon>Platyhelminthes</taxon>
        <taxon>Cestoda</taxon>
        <taxon>Eucestoda</taxon>
        <taxon>Cyclophyllidea</taxon>
        <taxon>Taeniidae</taxon>
        <taxon>Taenia</taxon>
    </lineage>
</organism>
<keyword evidence="1" id="KW-0472">Membrane</keyword>
<keyword evidence="3" id="KW-1185">Reference proteome</keyword>
<reference evidence="2 3" key="2">
    <citation type="submission" date="2018-11" db="EMBL/GenBank/DDBJ databases">
        <authorList>
            <consortium name="Pathogen Informatics"/>
        </authorList>
    </citation>
    <scope>NUCLEOTIDE SEQUENCE [LARGE SCALE GENOMIC DNA]</scope>
</reference>
<dbReference type="EMBL" id="UYRS01018405">
    <property type="protein sequence ID" value="VDK34825.1"/>
    <property type="molecule type" value="Genomic_DNA"/>
</dbReference>
<dbReference type="AlphaFoldDB" id="A0A158R8E4"/>
<evidence type="ECO:0000313" key="3">
    <source>
        <dbReference type="Proteomes" id="UP000282613"/>
    </source>
</evidence>
<proteinExistence type="predicted"/>
<protein>
    <submittedName>
        <fullName evidence="4">FAD-binding FR-type domain-containing protein</fullName>
    </submittedName>
</protein>
<evidence type="ECO:0000313" key="4">
    <source>
        <dbReference type="WBParaSite" id="TASK_0000528701-mRNA-1"/>
    </source>
</evidence>
<reference evidence="4" key="1">
    <citation type="submission" date="2016-04" db="UniProtKB">
        <authorList>
            <consortium name="WormBaseParasite"/>
        </authorList>
    </citation>
    <scope>IDENTIFICATION</scope>
</reference>
<evidence type="ECO:0000256" key="1">
    <source>
        <dbReference type="SAM" id="Phobius"/>
    </source>
</evidence>
<sequence>MFSTVPEQSTGCNKLLRLYEDFDLDFDDTDFLKLHIPTVLGQPEDQELRLYLFSVFASNPAFNEMVTATSITVATSATIQPLDLHKGYIAVEVEENMKTLLKSNLNAHANVRQMRVRVIPYPLGLYVAAACAWVRQQACNPNTKTYPSLLSSGPDPGGLCACCGPTYSPVLTALASPLLVFCKPVILLLLVFLPSMYYLNYDKWNGVDLLVGPFCYPTLCFPSL</sequence>